<dbReference type="PANTHER" id="PTHR42736:SF1">
    <property type="entry name" value="PROTEIN-GLUTAMINE GAMMA-GLUTAMYLTRANSFERASE"/>
    <property type="match status" value="1"/>
</dbReference>
<dbReference type="SUPFAM" id="SSF54001">
    <property type="entry name" value="Cysteine proteinases"/>
    <property type="match status" value="1"/>
</dbReference>
<feature type="transmembrane region" description="Helical" evidence="1">
    <location>
        <begin position="71"/>
        <end position="88"/>
    </location>
</feature>
<dbReference type="InterPro" id="IPR025403">
    <property type="entry name" value="TgpA-like_C"/>
</dbReference>
<gene>
    <name evidence="3" type="ORF">MNBD_PLANCTO02-483</name>
</gene>
<dbReference type="EMBL" id="UOGL01000055">
    <property type="protein sequence ID" value="VAX36449.1"/>
    <property type="molecule type" value="Genomic_DNA"/>
</dbReference>
<dbReference type="Gene3D" id="3.10.620.30">
    <property type="match status" value="1"/>
</dbReference>
<keyword evidence="1" id="KW-0812">Transmembrane</keyword>
<dbReference type="SMART" id="SM00460">
    <property type="entry name" value="TGc"/>
    <property type="match status" value="1"/>
</dbReference>
<accession>A0A3B1D2S8</accession>
<protein>
    <recommendedName>
        <fullName evidence="2">Transglutaminase-like domain-containing protein</fullName>
    </recommendedName>
</protein>
<evidence type="ECO:0000313" key="3">
    <source>
        <dbReference type="EMBL" id="VAX36449.1"/>
    </source>
</evidence>
<evidence type="ECO:0000259" key="2">
    <source>
        <dbReference type="SMART" id="SM00460"/>
    </source>
</evidence>
<dbReference type="InterPro" id="IPR052901">
    <property type="entry name" value="Bact_TGase-like"/>
</dbReference>
<dbReference type="Pfam" id="PF13559">
    <property type="entry name" value="DUF4129"/>
    <property type="match status" value="1"/>
</dbReference>
<dbReference type="InterPro" id="IPR002931">
    <property type="entry name" value="Transglutaminase-like"/>
</dbReference>
<reference evidence="3" key="1">
    <citation type="submission" date="2018-06" db="EMBL/GenBank/DDBJ databases">
        <authorList>
            <person name="Zhirakovskaya E."/>
        </authorList>
    </citation>
    <scope>NUCLEOTIDE SEQUENCE</scope>
</reference>
<dbReference type="InterPro" id="IPR021878">
    <property type="entry name" value="TgpA_N"/>
</dbReference>
<dbReference type="AlphaFoldDB" id="A0A3B1D2S8"/>
<evidence type="ECO:0000256" key="1">
    <source>
        <dbReference type="SAM" id="Phobius"/>
    </source>
</evidence>
<feature type="transmembrane region" description="Helical" evidence="1">
    <location>
        <begin position="148"/>
        <end position="166"/>
    </location>
</feature>
<organism evidence="3">
    <name type="scientific">hydrothermal vent metagenome</name>
    <dbReference type="NCBI Taxonomy" id="652676"/>
    <lineage>
        <taxon>unclassified sequences</taxon>
        <taxon>metagenomes</taxon>
        <taxon>ecological metagenomes</taxon>
    </lineage>
</organism>
<feature type="transmembrane region" description="Helical" evidence="1">
    <location>
        <begin position="172"/>
        <end position="192"/>
    </location>
</feature>
<keyword evidence="1" id="KW-1133">Transmembrane helix</keyword>
<feature type="transmembrane region" description="Helical" evidence="1">
    <location>
        <begin position="256"/>
        <end position="278"/>
    </location>
</feature>
<keyword evidence="1" id="KW-0472">Membrane</keyword>
<dbReference type="Pfam" id="PF11992">
    <property type="entry name" value="TgpA_N"/>
    <property type="match status" value="1"/>
</dbReference>
<feature type="transmembrane region" description="Helical" evidence="1">
    <location>
        <begin position="100"/>
        <end position="119"/>
    </location>
</feature>
<feature type="transmembrane region" description="Helical" evidence="1">
    <location>
        <begin position="711"/>
        <end position="734"/>
    </location>
</feature>
<feature type="domain" description="Transglutaminase-like" evidence="2">
    <location>
        <begin position="558"/>
        <end position="628"/>
    </location>
</feature>
<sequence>MTRDSVFLALKNKICYTGIQATEIFPELFLNQNAFLFVRFRVSKSKTLSLISIYSLAALSSMLLAYAEIAFLPQCLTPFIVIVAFVFVERKKSFSLSTLWANLLGVASILLAAQELFFGSIEGRLLSGAHLLVYLMWIVLLQKKETQHYWWIITLSLLQVAVGSVLTNDGSYGLFLLLFLFSSIWTLSLFWVQQVQENFSFQENQPLSAQSSFTIERNETSEQNKVSPSSKLAQRKSFAKSGICFQPGETWLTKRFIFGVFNNILGAAFISAFFFVLIPRLWIGSGRIAEAQANAIAALGTLTGFSDKVQLGDIGTILESREKVLEVNMFHEETGEAIDVEKYTSQLGYEEPYFRGTVLEVYKEGGWELSSRILSHESEFSSHWEKQGRFKGQFLKNEVRQEYQLEPIGTEKLFAVLPFSSGWTKDANISSSRIDILSHITRRYLVLEEGNENTNHRQLEYTIYSPAQIEEKHRRYLPVIDESPLLWNDYTVYTALPQKDVPGLIALAKDVASRGQSTTDQLVITKRLESFLRETGGYTYTLKMSRKDKTIDPIEDFLLNRKSGHCEYYATALALMLRAVGIPSRLVSGFKGGEKNLFTGAFEVQQRHAHAWVEAYVDGRWILLDATPATRAESVKNQGSSFSSWANFKEMMKSFWSENVVSMNYSKQTNSVYKPIQKSITEWWSSFSKGEIDSQSLFAGIKDFFLSPKKWISATGGIVSFALMLFLLVLYFIVRRVVPLLLRLLKKIQQQKNSIPPIKVDFYERFSKLCASRGFTRSQSETQQEFATQAVQHFNADLAAIGSPAFPQELVTSFYQIRFGGDEIQEPQRNLINQLLTQLEQQFKKN</sequence>
<dbReference type="Pfam" id="PF01841">
    <property type="entry name" value="Transglut_core"/>
    <property type="match status" value="1"/>
</dbReference>
<dbReference type="InterPro" id="IPR038765">
    <property type="entry name" value="Papain-like_cys_pep_sf"/>
</dbReference>
<proteinExistence type="predicted"/>
<feature type="transmembrane region" description="Helical" evidence="1">
    <location>
        <begin position="47"/>
        <end position="65"/>
    </location>
</feature>
<dbReference type="PANTHER" id="PTHR42736">
    <property type="entry name" value="PROTEIN-GLUTAMINE GAMMA-GLUTAMYLTRANSFERASE"/>
    <property type="match status" value="1"/>
</dbReference>
<feature type="transmembrane region" description="Helical" evidence="1">
    <location>
        <begin position="125"/>
        <end position="141"/>
    </location>
</feature>
<name>A0A3B1D2S8_9ZZZZ</name>